<dbReference type="Proteomes" id="UP001597045">
    <property type="component" value="Unassembled WGS sequence"/>
</dbReference>
<sequence length="184" mass="20215">MDQSDEGITLVRAGIIDDGGQLIGRSWRGRLGHIGDPPDLESDDVTENDLDSFGDELFRALTNGELRDAWDLAQLDDVRRIALDIQPDELRALPWELLRDPDENSLFDSVRNPAVRVTAPYVDRPAALDLPVHVLVVVGDPGDDSLRAEDEIDAIYQGLCEAPCYWQVDVLRGRGSQGPTAATA</sequence>
<gene>
    <name evidence="1" type="ORF">ACFQ1S_02290</name>
</gene>
<evidence type="ECO:0000313" key="1">
    <source>
        <dbReference type="EMBL" id="MFD1044499.1"/>
    </source>
</evidence>
<name>A0ABW3M552_9PSEU</name>
<protein>
    <submittedName>
        <fullName evidence="1">Uncharacterized protein</fullName>
    </submittedName>
</protein>
<accession>A0ABW3M552</accession>
<proteinExistence type="predicted"/>
<evidence type="ECO:0000313" key="2">
    <source>
        <dbReference type="Proteomes" id="UP001597045"/>
    </source>
</evidence>
<keyword evidence="2" id="KW-1185">Reference proteome</keyword>
<reference evidence="2" key="1">
    <citation type="journal article" date="2019" name="Int. J. Syst. Evol. Microbiol.">
        <title>The Global Catalogue of Microorganisms (GCM) 10K type strain sequencing project: providing services to taxonomists for standard genome sequencing and annotation.</title>
        <authorList>
            <consortium name="The Broad Institute Genomics Platform"/>
            <consortium name="The Broad Institute Genome Sequencing Center for Infectious Disease"/>
            <person name="Wu L."/>
            <person name="Ma J."/>
        </authorList>
    </citation>
    <scope>NUCLEOTIDE SEQUENCE [LARGE SCALE GENOMIC DNA]</scope>
    <source>
        <strain evidence="2">JCM 31486</strain>
    </source>
</reference>
<dbReference type="EMBL" id="JBHTIS010000065">
    <property type="protein sequence ID" value="MFD1044499.1"/>
    <property type="molecule type" value="Genomic_DNA"/>
</dbReference>
<organism evidence="1 2">
    <name type="scientific">Kibdelosporangium lantanae</name>
    <dbReference type="NCBI Taxonomy" id="1497396"/>
    <lineage>
        <taxon>Bacteria</taxon>
        <taxon>Bacillati</taxon>
        <taxon>Actinomycetota</taxon>
        <taxon>Actinomycetes</taxon>
        <taxon>Pseudonocardiales</taxon>
        <taxon>Pseudonocardiaceae</taxon>
        <taxon>Kibdelosporangium</taxon>
    </lineage>
</organism>
<comment type="caution">
    <text evidence="1">The sequence shown here is derived from an EMBL/GenBank/DDBJ whole genome shotgun (WGS) entry which is preliminary data.</text>
</comment>